<keyword evidence="4" id="KW-1185">Reference proteome</keyword>
<proteinExistence type="predicted"/>
<reference evidence="4" key="1">
    <citation type="journal article" date="2019" name="Int. J. Syst. Evol. Microbiol.">
        <title>The Global Catalogue of Microorganisms (GCM) 10K type strain sequencing project: providing services to taxonomists for standard genome sequencing and annotation.</title>
        <authorList>
            <consortium name="The Broad Institute Genomics Platform"/>
            <consortium name="The Broad Institute Genome Sequencing Center for Infectious Disease"/>
            <person name="Wu L."/>
            <person name="Ma J."/>
        </authorList>
    </citation>
    <scope>NUCLEOTIDE SEQUENCE [LARGE SCALE GENOMIC DNA]</scope>
    <source>
        <strain evidence="4">CGMCC 1.6964</strain>
    </source>
</reference>
<feature type="domain" description="Deoxyribonuclease NucA/NucB" evidence="2">
    <location>
        <begin position="90"/>
        <end position="157"/>
    </location>
</feature>
<dbReference type="Pfam" id="PF14040">
    <property type="entry name" value="DNase_NucA_NucB"/>
    <property type="match status" value="1"/>
</dbReference>
<dbReference type="EMBL" id="BMLN01000003">
    <property type="protein sequence ID" value="GGN96328.1"/>
    <property type="molecule type" value="Genomic_DNA"/>
</dbReference>
<dbReference type="InterPro" id="IPR029476">
    <property type="entry name" value="DNase_NucA_NucB"/>
</dbReference>
<name>A0ABQ2KY19_9BACL</name>
<sequence>MSKKKSAKRRGRAPSLITIVIAVMLALFAPQLYKVVGPLLDLDIDFGHTETRTGEVIEIVFPVDRYPKTAEHIQNAIAKGESAICTIDRDGAQDNRDDSLRGIPTKKGYDRDEWPMAMCSEGGAGAHIEYISPSDNRGAGSWVGNAVSDYPDGTQIKFIFK</sequence>
<organism evidence="3 4">
    <name type="scientific">Saccharibacillus kuerlensis</name>
    <dbReference type="NCBI Taxonomy" id="459527"/>
    <lineage>
        <taxon>Bacteria</taxon>
        <taxon>Bacillati</taxon>
        <taxon>Bacillota</taxon>
        <taxon>Bacilli</taxon>
        <taxon>Bacillales</taxon>
        <taxon>Paenibacillaceae</taxon>
        <taxon>Saccharibacillus</taxon>
    </lineage>
</organism>
<accession>A0ABQ2KY19</accession>
<dbReference type="Proteomes" id="UP000606653">
    <property type="component" value="Unassembled WGS sequence"/>
</dbReference>
<comment type="caution">
    <text evidence="3">The sequence shown here is derived from an EMBL/GenBank/DDBJ whole genome shotgun (WGS) entry which is preliminary data.</text>
</comment>
<keyword evidence="1" id="KW-1133">Transmembrane helix</keyword>
<dbReference type="RefSeq" id="WP_018975638.1">
    <property type="nucleotide sequence ID" value="NZ_BMLN01000003.1"/>
</dbReference>
<keyword evidence="1" id="KW-0812">Transmembrane</keyword>
<evidence type="ECO:0000313" key="3">
    <source>
        <dbReference type="EMBL" id="GGN96328.1"/>
    </source>
</evidence>
<keyword evidence="1" id="KW-0472">Membrane</keyword>
<feature type="transmembrane region" description="Helical" evidence="1">
    <location>
        <begin position="12"/>
        <end position="33"/>
    </location>
</feature>
<evidence type="ECO:0000259" key="2">
    <source>
        <dbReference type="Pfam" id="PF14040"/>
    </source>
</evidence>
<evidence type="ECO:0000313" key="4">
    <source>
        <dbReference type="Proteomes" id="UP000606653"/>
    </source>
</evidence>
<gene>
    <name evidence="3" type="ORF">GCM10010969_13230</name>
</gene>
<protein>
    <recommendedName>
        <fullName evidence="2">Deoxyribonuclease NucA/NucB domain-containing protein</fullName>
    </recommendedName>
</protein>
<evidence type="ECO:0000256" key="1">
    <source>
        <dbReference type="SAM" id="Phobius"/>
    </source>
</evidence>